<dbReference type="InterPro" id="IPR014721">
    <property type="entry name" value="Ribsml_uS5_D2-typ_fold_subgr"/>
</dbReference>
<dbReference type="Gene3D" id="3.30.230.10">
    <property type="match status" value="1"/>
</dbReference>
<accession>A0ABS0NMN2</accession>
<organism evidence="4 5">
    <name type="scientific">Streptomyces pactum</name>
    <dbReference type="NCBI Taxonomy" id="68249"/>
    <lineage>
        <taxon>Bacteria</taxon>
        <taxon>Bacillati</taxon>
        <taxon>Actinomycetota</taxon>
        <taxon>Actinomycetes</taxon>
        <taxon>Kitasatosporales</taxon>
        <taxon>Streptomycetaceae</taxon>
        <taxon>Streptomyces</taxon>
    </lineage>
</organism>
<dbReference type="SMART" id="SM00889">
    <property type="entry name" value="EFG_IV"/>
    <property type="match status" value="1"/>
</dbReference>
<evidence type="ECO:0000313" key="4">
    <source>
        <dbReference type="EMBL" id="MBH5336464.1"/>
    </source>
</evidence>
<dbReference type="InterPro" id="IPR020568">
    <property type="entry name" value="Ribosomal_Su5_D2-typ_SF"/>
</dbReference>
<feature type="domain" description="Translation elongation factor EFG/EF2" evidence="3">
    <location>
        <begin position="8"/>
        <end position="126"/>
    </location>
</feature>
<comment type="caution">
    <text evidence="4">The sequence shown here is derived from an EMBL/GenBank/DDBJ whole genome shotgun (WGS) entry which is preliminary data.</text>
</comment>
<dbReference type="InterPro" id="IPR005517">
    <property type="entry name" value="Transl_elong_EFG/EF2_IV"/>
</dbReference>
<dbReference type="Pfam" id="PF03764">
    <property type="entry name" value="EFG_IV"/>
    <property type="match status" value="1"/>
</dbReference>
<dbReference type="SUPFAM" id="SSF54211">
    <property type="entry name" value="Ribosomal protein S5 domain 2-like"/>
    <property type="match status" value="1"/>
</dbReference>
<name>A0ABS0NMN2_9ACTN</name>
<evidence type="ECO:0000259" key="3">
    <source>
        <dbReference type="SMART" id="SM00889"/>
    </source>
</evidence>
<protein>
    <recommendedName>
        <fullName evidence="3">Translation elongation factor EFG/EF2 domain-containing protein</fullName>
    </recommendedName>
</protein>
<keyword evidence="1" id="KW-0547">Nucleotide-binding</keyword>
<reference evidence="4 5" key="1">
    <citation type="submission" date="2020-09" db="EMBL/GenBank/DDBJ databases">
        <title>Biosynthesis of the nuclear factor of activated T cells inhibitor NFAT-133 and its congeners in Streptomyces pactum.</title>
        <authorList>
            <person name="Zhou W."/>
            <person name="Posri P."/>
            <person name="Abugrain M.E."/>
            <person name="Weisberg A.J."/>
            <person name="Chang J.H."/>
            <person name="Mahmud T."/>
        </authorList>
    </citation>
    <scope>NUCLEOTIDE SEQUENCE [LARGE SCALE GENOMIC DNA]</scope>
    <source>
        <strain evidence="4 5">ATCC 27456</strain>
    </source>
</reference>
<gene>
    <name evidence="4" type="ORF">IHE55_17450</name>
</gene>
<keyword evidence="2" id="KW-0342">GTP-binding</keyword>
<evidence type="ECO:0000256" key="2">
    <source>
        <dbReference type="ARBA" id="ARBA00023134"/>
    </source>
</evidence>
<evidence type="ECO:0000256" key="1">
    <source>
        <dbReference type="ARBA" id="ARBA00022741"/>
    </source>
</evidence>
<keyword evidence="5" id="KW-1185">Reference proteome</keyword>
<sequence>MGVDTQAGVFPPRPLRGVRAVYARQSSCPADFAEVTVDFEPWEEGITFEAAATPATRGYVEGPELAAYRDAFGEGIREELTGLGAGITVAVAVVLREVRVHEVDSHPGAFREVGRVAVRRALALAYGPPPRPKRRRR</sequence>
<proteinExistence type="predicted"/>
<evidence type="ECO:0000313" key="5">
    <source>
        <dbReference type="Proteomes" id="UP000807371"/>
    </source>
</evidence>
<dbReference type="EMBL" id="JACYXC010000001">
    <property type="protein sequence ID" value="MBH5336464.1"/>
    <property type="molecule type" value="Genomic_DNA"/>
</dbReference>
<dbReference type="Proteomes" id="UP000807371">
    <property type="component" value="Unassembled WGS sequence"/>
</dbReference>